<keyword evidence="1" id="KW-0378">Hydrolase</keyword>
<reference evidence="4 5" key="1">
    <citation type="submission" date="2017-09" db="EMBL/GenBank/DDBJ databases">
        <title>Large-scale bioinformatics analysis of Bacillus genomes uncovers conserved roles of natural products in bacterial physiology.</title>
        <authorList>
            <consortium name="Agbiome Team Llc"/>
            <person name="Bleich R.M."/>
            <person name="Kirk G.J."/>
            <person name="Santa Maria K.C."/>
            <person name="Allen S.E."/>
            <person name="Farag S."/>
            <person name="Shank E.A."/>
            <person name="Bowers A."/>
        </authorList>
    </citation>
    <scope>NUCLEOTIDE SEQUENCE [LARGE SCALE GENOMIC DNA]</scope>
    <source>
        <strain evidence="4 5">AFS003229</strain>
    </source>
</reference>
<dbReference type="PANTHER" id="PTHR11014:SF63">
    <property type="entry name" value="METALLOPEPTIDASE, PUTATIVE (AFU_ORTHOLOGUE AFUA_6G09600)-RELATED"/>
    <property type="match status" value="1"/>
</dbReference>
<protein>
    <submittedName>
        <fullName evidence="4">N-acyl-L-amino acid amidohydrolase</fullName>
    </submittedName>
</protein>
<dbReference type="Pfam" id="PF01546">
    <property type="entry name" value="Peptidase_M20"/>
    <property type="match status" value="1"/>
</dbReference>
<dbReference type="EMBL" id="NUEQ01000090">
    <property type="protein sequence ID" value="PEJ28313.1"/>
    <property type="molecule type" value="Genomic_DNA"/>
</dbReference>
<feature type="binding site" evidence="2">
    <location>
        <position position="162"/>
    </location>
    <ligand>
        <name>Mn(2+)</name>
        <dbReference type="ChEBI" id="CHEBI:29035"/>
        <label>2</label>
    </ligand>
</feature>
<dbReference type="InterPro" id="IPR017439">
    <property type="entry name" value="Amidohydrolase"/>
</dbReference>
<dbReference type="NCBIfam" id="TIGR01891">
    <property type="entry name" value="amidohydrolases"/>
    <property type="match status" value="1"/>
</dbReference>
<evidence type="ECO:0000313" key="4">
    <source>
        <dbReference type="EMBL" id="PEJ28313.1"/>
    </source>
</evidence>
<evidence type="ECO:0000259" key="3">
    <source>
        <dbReference type="Pfam" id="PF07687"/>
    </source>
</evidence>
<feature type="binding site" evidence="2">
    <location>
        <position position="137"/>
    </location>
    <ligand>
        <name>Mn(2+)</name>
        <dbReference type="ChEBI" id="CHEBI:29035"/>
        <label>2</label>
    </ligand>
</feature>
<dbReference type="InterPro" id="IPR011650">
    <property type="entry name" value="Peptidase_M20_dimer"/>
</dbReference>
<dbReference type="SUPFAM" id="SSF53187">
    <property type="entry name" value="Zn-dependent exopeptidases"/>
    <property type="match status" value="1"/>
</dbReference>
<keyword evidence="2" id="KW-0479">Metal-binding</keyword>
<feature type="binding site" evidence="2">
    <location>
        <position position="103"/>
    </location>
    <ligand>
        <name>Mn(2+)</name>
        <dbReference type="ChEBI" id="CHEBI:29035"/>
        <label>2</label>
    </ligand>
</feature>
<organism evidence="4 5">
    <name type="scientific">Peribacillus butanolivorans</name>
    <dbReference type="NCBI Taxonomy" id="421767"/>
    <lineage>
        <taxon>Bacteria</taxon>
        <taxon>Bacillati</taxon>
        <taxon>Bacillota</taxon>
        <taxon>Bacilli</taxon>
        <taxon>Bacillales</taxon>
        <taxon>Bacillaceae</taxon>
        <taxon>Peribacillus</taxon>
    </lineage>
</organism>
<feature type="domain" description="Peptidase M20 dimerisation" evidence="3">
    <location>
        <begin position="185"/>
        <end position="277"/>
    </location>
</feature>
<dbReference type="RefSeq" id="WP_098177422.1">
    <property type="nucleotide sequence ID" value="NZ_NUEQ01000090.1"/>
</dbReference>
<dbReference type="Pfam" id="PF07687">
    <property type="entry name" value="M20_dimer"/>
    <property type="match status" value="1"/>
</dbReference>
<evidence type="ECO:0000256" key="1">
    <source>
        <dbReference type="ARBA" id="ARBA00022801"/>
    </source>
</evidence>
<feature type="binding site" evidence="2">
    <location>
        <position position="361"/>
    </location>
    <ligand>
        <name>Mn(2+)</name>
        <dbReference type="ChEBI" id="CHEBI:29035"/>
        <label>2</label>
    </ligand>
</feature>
<dbReference type="GO" id="GO:0050118">
    <property type="term" value="F:N-acetyldiaminopimelate deacetylase activity"/>
    <property type="evidence" value="ECO:0007669"/>
    <property type="project" value="UniProtKB-ARBA"/>
</dbReference>
<dbReference type="FunFam" id="3.30.70.360:FF:000001">
    <property type="entry name" value="N-acetyldiaminopimelate deacetylase"/>
    <property type="match status" value="1"/>
</dbReference>
<dbReference type="SUPFAM" id="SSF55031">
    <property type="entry name" value="Bacterial exopeptidase dimerisation domain"/>
    <property type="match status" value="1"/>
</dbReference>
<dbReference type="InterPro" id="IPR002933">
    <property type="entry name" value="Peptidase_M20"/>
</dbReference>
<dbReference type="PIRSF" id="PIRSF005962">
    <property type="entry name" value="Pept_M20D_amidohydro"/>
    <property type="match status" value="1"/>
</dbReference>
<dbReference type="GO" id="GO:0019877">
    <property type="term" value="P:diaminopimelate biosynthetic process"/>
    <property type="evidence" value="ECO:0007669"/>
    <property type="project" value="UniProtKB-ARBA"/>
</dbReference>
<dbReference type="PANTHER" id="PTHR11014">
    <property type="entry name" value="PEPTIDASE M20 FAMILY MEMBER"/>
    <property type="match status" value="1"/>
</dbReference>
<comment type="caution">
    <text evidence="4">The sequence shown here is derived from an EMBL/GenBank/DDBJ whole genome shotgun (WGS) entry which is preliminary data.</text>
</comment>
<sequence>MNVALQEIQIKEEVIKWRRYLHMYPELSYEEEKSSHFVYKTLLSFGNLEVSKPIKNSVIAKLKGNKPGRTIALRADMDALPITEKTNVDFASKNTGVMHACGHDGHMAMLLGAAKILSQNQDKITGEIVFIFQHAEEQFPGGAKELVESGVLDGVDEIIGLHLMPMIDVGKIGITYGPAMAASDTFTLIIKGKGGHAAIPQNSVDSIAIAAQIVSNLQYIISRNVDPLETVVISITQFVAESAINVIPEQVKMGGSVRSFNPELRKKLPAMLEKVIKGITEAHGAAFEFDYHYGYSPVINTDAVTKMIHETAVEVVGENSVERMKPLMTGEDFSAYLEKTAGCFFFVGVRNESKGIVHPLHHPQFAIDEDSLDIGVNILVNTAIKLLNEKPV</sequence>
<evidence type="ECO:0000313" key="5">
    <source>
        <dbReference type="Proteomes" id="UP000220106"/>
    </source>
</evidence>
<comment type="cofactor">
    <cofactor evidence="2">
        <name>Mn(2+)</name>
        <dbReference type="ChEBI" id="CHEBI:29035"/>
    </cofactor>
    <text evidence="2">The Mn(2+) ion enhances activity.</text>
</comment>
<name>A0AAX0RZ02_9BACI</name>
<gene>
    <name evidence="4" type="ORF">CN689_22430</name>
</gene>
<dbReference type="GO" id="GO:0046872">
    <property type="term" value="F:metal ion binding"/>
    <property type="evidence" value="ECO:0007669"/>
    <property type="project" value="UniProtKB-KW"/>
</dbReference>
<dbReference type="Gene3D" id="3.30.70.360">
    <property type="match status" value="1"/>
</dbReference>
<feature type="binding site" evidence="2">
    <location>
        <position position="101"/>
    </location>
    <ligand>
        <name>Mn(2+)</name>
        <dbReference type="ChEBI" id="CHEBI:29035"/>
        <label>2</label>
    </ligand>
</feature>
<dbReference type="AlphaFoldDB" id="A0AAX0RZ02"/>
<keyword evidence="2" id="KW-0464">Manganese</keyword>
<evidence type="ECO:0000256" key="2">
    <source>
        <dbReference type="PIRSR" id="PIRSR005962-1"/>
    </source>
</evidence>
<accession>A0AAX0RZ02</accession>
<dbReference type="InterPro" id="IPR036264">
    <property type="entry name" value="Bact_exopeptidase_dim_dom"/>
</dbReference>
<dbReference type="Gene3D" id="3.40.630.10">
    <property type="entry name" value="Zn peptidases"/>
    <property type="match status" value="1"/>
</dbReference>
<dbReference type="Proteomes" id="UP000220106">
    <property type="component" value="Unassembled WGS sequence"/>
</dbReference>
<proteinExistence type="predicted"/>